<reference evidence="1" key="1">
    <citation type="submission" date="2021-02" db="EMBL/GenBank/DDBJ databases">
        <authorList>
            <person name="Dougan E. K."/>
            <person name="Rhodes N."/>
            <person name="Thang M."/>
            <person name="Chan C."/>
        </authorList>
    </citation>
    <scope>NUCLEOTIDE SEQUENCE</scope>
</reference>
<sequence length="489" mass="56094">MLPHEVFSSLFHSYGPAFRSHILPRPEDLGPFWTKVAGHPAREDHDVLSREDRFTKAIPIGVHGDDCPVSGLGKCWVSKLSTLSWYSFMGTASRTLEKLIWIYSCPEKYRLNKSDECEPTLETFFRILAWSLTWLYRGQWPDKDFNGVKYKKGTLDHKRALSPLAGGFYCVLLGIIGDLDWFAGVLQLQHYGSSTSPCCLCKAQAKGALTFTNFRTDAAWRTTVWKAKDWIADPNRSQNPIFRVPSTSCHVVAMDLMHTKYLGTDMYMFASVIYLLCHLILPHEPHENLRVVWQKLKECYVKLGIAAGQRFRALTKTSMYIRKSGYPKLRGKAYEVRYLVRPLLETWLFFCNPRLHVHQQISLMLKQNVLMESVLTEYKDVLQFPAEGAQAFRKATTNMLLLHAAVATHFAHAGLQIFDITSKFHLHQHIADYSEYVSPRTVWCFSGEDLMRHTQKLAQSCSRGVGPCQVVGKMARKYRLALHLQYSEE</sequence>
<dbReference type="OrthoDB" id="446209at2759"/>
<evidence type="ECO:0000313" key="2">
    <source>
        <dbReference type="Proteomes" id="UP000601435"/>
    </source>
</evidence>
<organism evidence="1 2">
    <name type="scientific">Symbiodinium necroappetens</name>
    <dbReference type="NCBI Taxonomy" id="1628268"/>
    <lineage>
        <taxon>Eukaryota</taxon>
        <taxon>Sar</taxon>
        <taxon>Alveolata</taxon>
        <taxon>Dinophyceae</taxon>
        <taxon>Suessiales</taxon>
        <taxon>Symbiodiniaceae</taxon>
        <taxon>Symbiodinium</taxon>
    </lineage>
</organism>
<name>A0A812VFQ9_9DINO</name>
<dbReference type="EMBL" id="CAJNJA010029735">
    <property type="protein sequence ID" value="CAE7633460.1"/>
    <property type="molecule type" value="Genomic_DNA"/>
</dbReference>
<keyword evidence="2" id="KW-1185">Reference proteome</keyword>
<evidence type="ECO:0000313" key="1">
    <source>
        <dbReference type="EMBL" id="CAE7633460.1"/>
    </source>
</evidence>
<protein>
    <submittedName>
        <fullName evidence="1">Uncharacterized protein</fullName>
    </submittedName>
</protein>
<dbReference type="AlphaFoldDB" id="A0A812VFQ9"/>
<proteinExistence type="predicted"/>
<gene>
    <name evidence="1" type="ORF">SNEC2469_LOCUS17855</name>
</gene>
<dbReference type="Proteomes" id="UP000601435">
    <property type="component" value="Unassembled WGS sequence"/>
</dbReference>
<accession>A0A812VFQ9</accession>
<comment type="caution">
    <text evidence="1">The sequence shown here is derived from an EMBL/GenBank/DDBJ whole genome shotgun (WGS) entry which is preliminary data.</text>
</comment>